<proteinExistence type="predicted"/>
<dbReference type="EMBL" id="QZEI01000001">
    <property type="protein sequence ID" value="RLV61560.1"/>
    <property type="molecule type" value="Genomic_DNA"/>
</dbReference>
<accession>A0A3L8Q255</accession>
<comment type="caution">
    <text evidence="1">The sequence shown here is derived from an EMBL/GenBank/DDBJ whole genome shotgun (WGS) entry which is preliminary data.</text>
</comment>
<gene>
    <name evidence="1" type="ORF">D5018_00120</name>
</gene>
<dbReference type="AlphaFoldDB" id="A0A3L8Q255"/>
<evidence type="ECO:0000313" key="1">
    <source>
        <dbReference type="EMBL" id="RLV61560.1"/>
    </source>
</evidence>
<keyword evidence="2" id="KW-1185">Reference proteome</keyword>
<name>A0A3L8Q255_9GAMM</name>
<dbReference type="Proteomes" id="UP000281474">
    <property type="component" value="Unassembled WGS sequence"/>
</dbReference>
<evidence type="ECO:0000313" key="2">
    <source>
        <dbReference type="Proteomes" id="UP000281474"/>
    </source>
</evidence>
<dbReference type="RefSeq" id="WP_121836959.1">
    <property type="nucleotide sequence ID" value="NZ_ML014753.1"/>
</dbReference>
<protein>
    <submittedName>
        <fullName evidence="1">Uncharacterized protein</fullName>
    </submittedName>
</protein>
<organism evidence="1 2">
    <name type="scientific">Parashewanella curva</name>
    <dbReference type="NCBI Taxonomy" id="2338552"/>
    <lineage>
        <taxon>Bacteria</taxon>
        <taxon>Pseudomonadati</taxon>
        <taxon>Pseudomonadota</taxon>
        <taxon>Gammaproteobacteria</taxon>
        <taxon>Alteromonadales</taxon>
        <taxon>Shewanellaceae</taxon>
        <taxon>Parashewanella</taxon>
    </lineage>
</organism>
<sequence>MAVSETLRFINANLHIDDMELTHHFPDNMSEQLSRSYQARKVSVSPDSPLAEFSVWTINEDNEYLTEFHCQIQSREGKENQVSFYVSIVKEESIESEQDTEKSLNYKKEIKVQVEALLNTSPKTQA</sequence>
<reference evidence="1 2" key="1">
    <citation type="submission" date="2018-09" db="EMBL/GenBank/DDBJ databases">
        <title>Phylogeny of the Shewanellaceae, and recommendation for two new genera, Pseudoshewanella and Parashewanella.</title>
        <authorList>
            <person name="Wang G."/>
        </authorList>
    </citation>
    <scope>NUCLEOTIDE SEQUENCE [LARGE SCALE GENOMIC DNA]</scope>
    <source>
        <strain evidence="1 2">C51</strain>
    </source>
</reference>